<proteinExistence type="predicted"/>
<evidence type="ECO:0000313" key="1">
    <source>
        <dbReference type="EMBL" id="MDB9487564.1"/>
    </source>
</evidence>
<organism evidence="1 2">
    <name type="scientific">Dolichospermum circinale CS-537/01</name>
    <dbReference type="NCBI Taxonomy" id="3021739"/>
    <lineage>
        <taxon>Bacteria</taxon>
        <taxon>Bacillati</taxon>
        <taxon>Cyanobacteriota</taxon>
        <taxon>Cyanophyceae</taxon>
        <taxon>Nostocales</taxon>
        <taxon>Aphanizomenonaceae</taxon>
        <taxon>Dolichospermum</taxon>
        <taxon>Dolichospermum circinale</taxon>
    </lineage>
</organism>
<accession>A0ABT5A7V9</accession>
<name>A0ABT5A7V9_9CYAN</name>
<dbReference type="EMBL" id="JAQMTU010000078">
    <property type="protein sequence ID" value="MDB9487564.1"/>
    <property type="molecule type" value="Genomic_DNA"/>
</dbReference>
<sequence length="86" mass="10069">MRIKTIAVGYTRKFNLENYNSLELHTHLWASIGEDENEEACIEILHDKCRESVRREYLKYVNKSKPVPTFTINSGGEYVTEDITEM</sequence>
<protein>
    <submittedName>
        <fullName evidence="1">Uncharacterized protein</fullName>
    </submittedName>
</protein>
<evidence type="ECO:0000313" key="2">
    <source>
        <dbReference type="Proteomes" id="UP001212123"/>
    </source>
</evidence>
<comment type="caution">
    <text evidence="1">The sequence shown here is derived from an EMBL/GenBank/DDBJ whole genome shotgun (WGS) entry which is preliminary data.</text>
</comment>
<reference evidence="1 2" key="1">
    <citation type="submission" date="2023-01" db="EMBL/GenBank/DDBJ databases">
        <title>Genomes from the Australian National Cyanobacteria Reference Collection.</title>
        <authorList>
            <person name="Willis A."/>
            <person name="Lee E.M.F."/>
        </authorList>
    </citation>
    <scope>NUCLEOTIDE SEQUENCE [LARGE SCALE GENOMIC DNA]</scope>
    <source>
        <strain evidence="1 2">CS-537/01</strain>
    </source>
</reference>
<dbReference type="Proteomes" id="UP001212123">
    <property type="component" value="Unassembled WGS sequence"/>
</dbReference>
<gene>
    <name evidence="1" type="ORF">PN492_13570</name>
</gene>
<dbReference type="RefSeq" id="WP_271805738.1">
    <property type="nucleotide sequence ID" value="NZ_JAQMTU010000078.1"/>
</dbReference>
<keyword evidence="2" id="KW-1185">Reference proteome</keyword>